<dbReference type="InterPro" id="IPR011990">
    <property type="entry name" value="TPR-like_helical_dom_sf"/>
</dbReference>
<gene>
    <name evidence="1" type="ORF">GCM10009117_26820</name>
</gene>
<dbReference type="Pfam" id="PF12771">
    <property type="entry name" value="SusD-like_2"/>
    <property type="match status" value="1"/>
</dbReference>
<protein>
    <recommendedName>
        <fullName evidence="3">SusD/RagB family nutrient-binding outer membrane lipoprotein</fullName>
    </recommendedName>
</protein>
<comment type="caution">
    <text evidence="1">The sequence shown here is derived from an EMBL/GenBank/DDBJ whole genome shotgun (WGS) entry which is preliminary data.</text>
</comment>
<dbReference type="EMBL" id="BAAAFG010000016">
    <property type="protein sequence ID" value="GAA0873535.1"/>
    <property type="molecule type" value="Genomic_DNA"/>
</dbReference>
<name>A0ABP3XW49_9FLAO</name>
<evidence type="ECO:0000313" key="1">
    <source>
        <dbReference type="EMBL" id="GAA0873535.1"/>
    </source>
</evidence>
<dbReference type="Proteomes" id="UP001500507">
    <property type="component" value="Unassembled WGS sequence"/>
</dbReference>
<organism evidence="1 2">
    <name type="scientific">Gangjinia marincola</name>
    <dbReference type="NCBI Taxonomy" id="578463"/>
    <lineage>
        <taxon>Bacteria</taxon>
        <taxon>Pseudomonadati</taxon>
        <taxon>Bacteroidota</taxon>
        <taxon>Flavobacteriia</taxon>
        <taxon>Flavobacteriales</taxon>
        <taxon>Flavobacteriaceae</taxon>
        <taxon>Gangjinia</taxon>
    </lineage>
</organism>
<dbReference type="SUPFAM" id="SSF48452">
    <property type="entry name" value="TPR-like"/>
    <property type="match status" value="1"/>
</dbReference>
<reference evidence="2" key="1">
    <citation type="journal article" date="2019" name="Int. J. Syst. Evol. Microbiol.">
        <title>The Global Catalogue of Microorganisms (GCM) 10K type strain sequencing project: providing services to taxonomists for standard genome sequencing and annotation.</title>
        <authorList>
            <consortium name="The Broad Institute Genomics Platform"/>
            <consortium name="The Broad Institute Genome Sequencing Center for Infectious Disease"/>
            <person name="Wu L."/>
            <person name="Ma J."/>
        </authorList>
    </citation>
    <scope>NUCLEOTIDE SEQUENCE [LARGE SCALE GENOMIC DNA]</scope>
    <source>
        <strain evidence="2">JCM 16082</strain>
    </source>
</reference>
<keyword evidence="2" id="KW-1185">Reference proteome</keyword>
<proteinExistence type="predicted"/>
<sequence>MKLLQKTIFTCLVFAGLISCETTELDLLNSPNALSPEQADIDLYLNGIERDFATFFEQVTEEGMEVTRILHMFGPIYQNAYSPDNYNATYTNAYANILADVRALEPVAEEAELYTHIGISKIIEAYVIITMVDYLGEIPYSEAIQGLEFQNPTLDSGEAIYEAMEALLNDAIVQLDRDEISGADSDLFYGGDEDAWKAVANTLKLKLYLQSRLVDNDAGSKIEDLLDETLILDPSLDLAFQYSTTDQNPDSRHPIFGRNFDVPADVTDYMSNDFMSRVKEDNDPRTRYYFYRQSLNFTQDPNEAECITQSAPPHYPAGTPFCNIGDGYWGRDHGDDDGIPPDGGVRTTWGAYPIGGPFDGNQGTSIPGRTVGLQGAGISPILLSSFTNFMLAESSLTLGTSGDPRDYLETGIRASMDKVLNFIAPDPNEIIVEDDPDTDEDETVLQGAFIPNNEDVDDYVDLILNRYDNADNEGKLAIIVEEYFKALFGNGVEAYNTYRRTGYPEDLQPTLTEDPGEFINSFFYPNELVLQNSNADQKPGQGIRVFWAVNGPTVD</sequence>
<evidence type="ECO:0000313" key="2">
    <source>
        <dbReference type="Proteomes" id="UP001500507"/>
    </source>
</evidence>
<dbReference type="Pfam" id="PF12741">
    <property type="entry name" value="SusD-like"/>
    <property type="match status" value="1"/>
</dbReference>
<dbReference type="InterPro" id="IPR024302">
    <property type="entry name" value="SusD-like"/>
</dbReference>
<evidence type="ECO:0008006" key="3">
    <source>
        <dbReference type="Google" id="ProtNLM"/>
    </source>
</evidence>
<accession>A0ABP3XW49</accession>
<dbReference type="RefSeq" id="WP_343768731.1">
    <property type="nucleotide sequence ID" value="NZ_BAAAFG010000016.1"/>
</dbReference>
<dbReference type="InterPro" id="IPR041662">
    <property type="entry name" value="SusD-like_2"/>
</dbReference>
<dbReference type="Gene3D" id="1.25.40.390">
    <property type="match status" value="2"/>
</dbReference>
<dbReference type="PROSITE" id="PS51257">
    <property type="entry name" value="PROKAR_LIPOPROTEIN"/>
    <property type="match status" value="1"/>
</dbReference>